<dbReference type="GeneID" id="54281410"/>
<dbReference type="Proteomes" id="UP000799778">
    <property type="component" value="Unassembled WGS sequence"/>
</dbReference>
<name>A0A6A5X8E7_9PLEO</name>
<evidence type="ECO:0008006" key="3">
    <source>
        <dbReference type="Google" id="ProtNLM"/>
    </source>
</evidence>
<evidence type="ECO:0000313" key="2">
    <source>
        <dbReference type="Proteomes" id="UP000799778"/>
    </source>
</evidence>
<dbReference type="OrthoDB" id="4137815at2759"/>
<protein>
    <recommendedName>
        <fullName evidence="3">Zn(2)-C6 fungal-type domain-containing protein</fullName>
    </recommendedName>
</protein>
<organism evidence="1 2">
    <name type="scientific">Aaosphaeria arxii CBS 175.79</name>
    <dbReference type="NCBI Taxonomy" id="1450172"/>
    <lineage>
        <taxon>Eukaryota</taxon>
        <taxon>Fungi</taxon>
        <taxon>Dikarya</taxon>
        <taxon>Ascomycota</taxon>
        <taxon>Pezizomycotina</taxon>
        <taxon>Dothideomycetes</taxon>
        <taxon>Pleosporomycetidae</taxon>
        <taxon>Pleosporales</taxon>
        <taxon>Pleosporales incertae sedis</taxon>
        <taxon>Aaosphaeria</taxon>
    </lineage>
</organism>
<sequence>MAVTTARAAAQVARSACDRCYQLKERCKRASITSSCERCERLEQVCLTVRPILPTGRRKKRCGHAVTQVKPSRSISTIDTLRHVSSWLRENTDLSPDEKELMMFLLRDSPPLQYSVVGPRHADAEQESFASQLPSSWPVLKDAYLAYAGVLKLLAQGSTTEIDENSIIRHTTAAMIALRQLPITNSNDAKLCLQLGFALAFSVYAIVGVGVSDICQYCLSITRSFTEDGTIDPGTESRISFLVLLETTECLVRRQKPTLRLQPRAPGSVDRHLGLCLPLLPYYHDLCVISYSLVNGTDLNCTGLLQKQLSEIQGQVDKWQPSHPEGFLHQYSTAEVIHLLAQAKVYRLAALLMIHRLQYLFGQKDSQADIWSREIMMELDLARRISNQPARFVTVPFIIAAIETRDATEREKVNQNVDLYVDQFTPVVQKATKTFLWRVWRERDERVDCSWFDMIHKPCVAFDSIVGSFLG</sequence>
<proteinExistence type="predicted"/>
<reference evidence="1" key="1">
    <citation type="journal article" date="2020" name="Stud. Mycol.">
        <title>101 Dothideomycetes genomes: a test case for predicting lifestyles and emergence of pathogens.</title>
        <authorList>
            <person name="Haridas S."/>
            <person name="Albert R."/>
            <person name="Binder M."/>
            <person name="Bloem J."/>
            <person name="Labutti K."/>
            <person name="Salamov A."/>
            <person name="Andreopoulos B."/>
            <person name="Baker S."/>
            <person name="Barry K."/>
            <person name="Bills G."/>
            <person name="Bluhm B."/>
            <person name="Cannon C."/>
            <person name="Castanera R."/>
            <person name="Culley D."/>
            <person name="Daum C."/>
            <person name="Ezra D."/>
            <person name="Gonzalez J."/>
            <person name="Henrissat B."/>
            <person name="Kuo A."/>
            <person name="Liang C."/>
            <person name="Lipzen A."/>
            <person name="Lutzoni F."/>
            <person name="Magnuson J."/>
            <person name="Mondo S."/>
            <person name="Nolan M."/>
            <person name="Ohm R."/>
            <person name="Pangilinan J."/>
            <person name="Park H.-J."/>
            <person name="Ramirez L."/>
            <person name="Alfaro M."/>
            <person name="Sun H."/>
            <person name="Tritt A."/>
            <person name="Yoshinaga Y."/>
            <person name="Zwiers L.-H."/>
            <person name="Turgeon B."/>
            <person name="Goodwin S."/>
            <person name="Spatafora J."/>
            <person name="Crous P."/>
            <person name="Grigoriev I."/>
        </authorList>
    </citation>
    <scope>NUCLEOTIDE SEQUENCE</scope>
    <source>
        <strain evidence="1">CBS 175.79</strain>
    </source>
</reference>
<gene>
    <name evidence="1" type="ORF">BU24DRAFT_358846</name>
</gene>
<dbReference type="AlphaFoldDB" id="A0A6A5X8E7"/>
<keyword evidence="2" id="KW-1185">Reference proteome</keyword>
<accession>A0A6A5X8E7</accession>
<evidence type="ECO:0000313" key="1">
    <source>
        <dbReference type="EMBL" id="KAF2009228.1"/>
    </source>
</evidence>
<dbReference type="EMBL" id="ML978079">
    <property type="protein sequence ID" value="KAF2009228.1"/>
    <property type="molecule type" value="Genomic_DNA"/>
</dbReference>
<dbReference type="RefSeq" id="XP_033377567.1">
    <property type="nucleotide sequence ID" value="XM_033524013.1"/>
</dbReference>